<reference evidence="2 3" key="1">
    <citation type="journal article" date="2015" name="Plant Cell">
        <title>Oil accumulation by the oleaginous diatom Fistulifera solaris as revealed by the genome and transcriptome.</title>
        <authorList>
            <person name="Tanaka T."/>
            <person name="Maeda Y."/>
            <person name="Veluchamy A."/>
            <person name="Tanaka M."/>
            <person name="Abida H."/>
            <person name="Marechal E."/>
            <person name="Bowler C."/>
            <person name="Muto M."/>
            <person name="Sunaga Y."/>
            <person name="Tanaka M."/>
            <person name="Yoshino T."/>
            <person name="Taniguchi T."/>
            <person name="Fukuda Y."/>
            <person name="Nemoto M."/>
            <person name="Matsumoto M."/>
            <person name="Wong P.S."/>
            <person name="Aburatani S."/>
            <person name="Fujibuchi W."/>
        </authorList>
    </citation>
    <scope>NUCLEOTIDE SEQUENCE [LARGE SCALE GENOMIC DNA]</scope>
    <source>
        <strain evidence="2 3">JPCC DA0580</strain>
    </source>
</reference>
<keyword evidence="3" id="KW-1185">Reference proteome</keyword>
<proteinExistence type="predicted"/>
<feature type="domain" description="BTB" evidence="1">
    <location>
        <begin position="33"/>
        <end position="113"/>
    </location>
</feature>
<dbReference type="OrthoDB" id="48361at2759"/>
<dbReference type="SUPFAM" id="SSF54695">
    <property type="entry name" value="POZ domain"/>
    <property type="match status" value="1"/>
</dbReference>
<dbReference type="Pfam" id="PF00651">
    <property type="entry name" value="BTB"/>
    <property type="match status" value="1"/>
</dbReference>
<comment type="caution">
    <text evidence="2">The sequence shown here is derived from an EMBL/GenBank/DDBJ whole genome shotgun (WGS) entry which is preliminary data.</text>
</comment>
<dbReference type="InterPro" id="IPR011333">
    <property type="entry name" value="SKP1/BTB/POZ_sf"/>
</dbReference>
<dbReference type="CDD" id="cd18186">
    <property type="entry name" value="BTB_POZ_ZBTB_KLHL-like"/>
    <property type="match status" value="1"/>
</dbReference>
<dbReference type="InterPro" id="IPR000210">
    <property type="entry name" value="BTB/POZ_dom"/>
</dbReference>
<dbReference type="SMART" id="SM00225">
    <property type="entry name" value="BTB"/>
    <property type="match status" value="1"/>
</dbReference>
<evidence type="ECO:0000259" key="1">
    <source>
        <dbReference type="PROSITE" id="PS50097"/>
    </source>
</evidence>
<gene>
    <name evidence="2" type="ORF">FisN_24Hu072</name>
</gene>
<evidence type="ECO:0000313" key="3">
    <source>
        <dbReference type="Proteomes" id="UP000198406"/>
    </source>
</evidence>
<dbReference type="AlphaFoldDB" id="A0A1Z5JEQ9"/>
<evidence type="ECO:0000313" key="2">
    <source>
        <dbReference type="EMBL" id="GAX12497.1"/>
    </source>
</evidence>
<organism evidence="2 3">
    <name type="scientific">Fistulifera solaris</name>
    <name type="common">Oleaginous diatom</name>
    <dbReference type="NCBI Taxonomy" id="1519565"/>
    <lineage>
        <taxon>Eukaryota</taxon>
        <taxon>Sar</taxon>
        <taxon>Stramenopiles</taxon>
        <taxon>Ochrophyta</taxon>
        <taxon>Bacillariophyta</taxon>
        <taxon>Bacillariophyceae</taxon>
        <taxon>Bacillariophycidae</taxon>
        <taxon>Naviculales</taxon>
        <taxon>Naviculaceae</taxon>
        <taxon>Fistulifera</taxon>
    </lineage>
</organism>
<dbReference type="InParanoid" id="A0A1Z5JEQ9"/>
<sequence length="336" mass="38595">MVTSLMNGVEDKMEVETTRPKWRDDPAESFSDWKIEIVVEEGDSKYSQIYHVHKTFLAHGPRRCEYFTKLLRSEEVFKENHSGISQITLDPLSAKAFPILLDYVYGFNHSITTETATALDYLGDYFGNSELQTFSIQFGYKDMSLDNVHVYYAHAEELCNEVIMDVIYMFLKKHINNVLPTHPIVECSNPHLWTIVLGVSTIRRFERISIFLYDSYPLARVIEKVCKRHKDTLDIATFAALTDLLISVPPSIALSFLELITQFGDSEEAETLLGLFKVRCMSSITRGWEALLHLDDEQLGILKQKSPEFLLDLMLKSLKEASLDLQQAMRRAEGDY</sequence>
<dbReference type="EMBL" id="BDSP01000052">
    <property type="protein sequence ID" value="GAX12497.1"/>
    <property type="molecule type" value="Genomic_DNA"/>
</dbReference>
<name>A0A1Z5JEQ9_FISSO</name>
<dbReference type="Gene3D" id="3.30.710.10">
    <property type="entry name" value="Potassium Channel Kv1.1, Chain A"/>
    <property type="match status" value="1"/>
</dbReference>
<dbReference type="PROSITE" id="PS50097">
    <property type="entry name" value="BTB"/>
    <property type="match status" value="1"/>
</dbReference>
<dbReference type="Proteomes" id="UP000198406">
    <property type="component" value="Unassembled WGS sequence"/>
</dbReference>
<accession>A0A1Z5JEQ9</accession>
<protein>
    <recommendedName>
        <fullName evidence="1">BTB domain-containing protein</fullName>
    </recommendedName>
</protein>